<reference evidence="2 3" key="1">
    <citation type="submission" date="2024-10" db="EMBL/GenBank/DDBJ databases">
        <title>Updated reference genomes for cyclostephanoid diatoms.</title>
        <authorList>
            <person name="Roberts W.R."/>
            <person name="Alverson A.J."/>
        </authorList>
    </citation>
    <scope>NUCLEOTIDE SEQUENCE [LARGE SCALE GENOMIC DNA]</scope>
    <source>
        <strain evidence="2 3">AJA010-31</strain>
    </source>
</reference>
<proteinExistence type="predicted"/>
<feature type="region of interest" description="Disordered" evidence="1">
    <location>
        <begin position="393"/>
        <end position="426"/>
    </location>
</feature>
<dbReference type="AlphaFoldDB" id="A0ABD3NV48"/>
<name>A0ABD3NV48_9STRA</name>
<feature type="region of interest" description="Disordered" evidence="1">
    <location>
        <begin position="1"/>
        <end position="118"/>
    </location>
</feature>
<keyword evidence="3" id="KW-1185">Reference proteome</keyword>
<evidence type="ECO:0000313" key="2">
    <source>
        <dbReference type="EMBL" id="KAL3779298.1"/>
    </source>
</evidence>
<protein>
    <submittedName>
        <fullName evidence="2">Uncharacterized protein</fullName>
    </submittedName>
</protein>
<feature type="compositionally biased region" description="Polar residues" evidence="1">
    <location>
        <begin position="136"/>
        <end position="145"/>
    </location>
</feature>
<feature type="region of interest" description="Disordered" evidence="1">
    <location>
        <begin position="131"/>
        <end position="181"/>
    </location>
</feature>
<dbReference type="Proteomes" id="UP001530400">
    <property type="component" value="Unassembled WGS sequence"/>
</dbReference>
<evidence type="ECO:0000256" key="1">
    <source>
        <dbReference type="SAM" id="MobiDB-lite"/>
    </source>
</evidence>
<feature type="compositionally biased region" description="Basic and acidic residues" evidence="1">
    <location>
        <begin position="15"/>
        <end position="26"/>
    </location>
</feature>
<evidence type="ECO:0000313" key="3">
    <source>
        <dbReference type="Proteomes" id="UP001530400"/>
    </source>
</evidence>
<gene>
    <name evidence="2" type="ORF">ACHAWO_006843</name>
</gene>
<feature type="compositionally biased region" description="Polar residues" evidence="1">
    <location>
        <begin position="57"/>
        <end position="66"/>
    </location>
</feature>
<feature type="compositionally biased region" description="Low complexity" evidence="1">
    <location>
        <begin position="102"/>
        <end position="111"/>
    </location>
</feature>
<sequence length="426" mass="45718">MVMTMRLFSRKKTSKQHDVATNKQLEKSGGATNNARDLKTPTAASKSLPTSAALHPATTSRSQPPVQRQHVHMTGVRAGKAATLIPPKQRNQSTSVAEHPKQSQSPPSQSSNNESLPISNTISATDKYYEQKRTAQDSNNGIPSSERNKPTATTPPNNIRPTNTPVKPSPRSILHTHHEHTQQHAKFAMDTPEAHHPPNRVRFLSSNSSVASSSCASEVHLMAGPGSVASSSAMSSSKGEGENVFDRVLHSVMAEEEDRLKAMGMSKAGSSTGMMSPAMYYKSPESPGMYYRGGNRGVTSSGSDEFSPQEKLSAKDQVAAAAGRLIDIDTGMTINSTCSSGNVECEYHDLHDDDAIDTKKYMTLLSHGSGGNHHNLNESTASADSDRAVTGSMTFYSRAPPSNGGGLPDGTEQYPLPRTQGSQRRY</sequence>
<organism evidence="2 3">
    <name type="scientific">Cyclotella atomus</name>
    <dbReference type="NCBI Taxonomy" id="382360"/>
    <lineage>
        <taxon>Eukaryota</taxon>
        <taxon>Sar</taxon>
        <taxon>Stramenopiles</taxon>
        <taxon>Ochrophyta</taxon>
        <taxon>Bacillariophyta</taxon>
        <taxon>Coscinodiscophyceae</taxon>
        <taxon>Thalassiosirophycidae</taxon>
        <taxon>Stephanodiscales</taxon>
        <taxon>Stephanodiscaceae</taxon>
        <taxon>Cyclotella</taxon>
    </lineage>
</organism>
<feature type="compositionally biased region" description="Low complexity" evidence="1">
    <location>
        <begin position="150"/>
        <end position="165"/>
    </location>
</feature>
<dbReference type="EMBL" id="JALLPJ020000940">
    <property type="protein sequence ID" value="KAL3779298.1"/>
    <property type="molecule type" value="Genomic_DNA"/>
</dbReference>
<comment type="caution">
    <text evidence="2">The sequence shown here is derived from an EMBL/GenBank/DDBJ whole genome shotgun (WGS) entry which is preliminary data.</text>
</comment>
<accession>A0ABD3NV48</accession>